<dbReference type="PANTHER" id="PTHR47074">
    <property type="entry name" value="BNAC02G40300D PROTEIN"/>
    <property type="match status" value="1"/>
</dbReference>
<dbReference type="SUPFAM" id="SSF53098">
    <property type="entry name" value="Ribonuclease H-like"/>
    <property type="match status" value="1"/>
</dbReference>
<dbReference type="AlphaFoldDB" id="A0A444ZQZ1"/>
<comment type="caution">
    <text evidence="2">The sequence shown here is derived from an EMBL/GenBank/DDBJ whole genome shotgun (WGS) entry which is preliminary data.</text>
</comment>
<organism evidence="2 3">
    <name type="scientific">Arachis hypogaea</name>
    <name type="common">Peanut</name>
    <dbReference type="NCBI Taxonomy" id="3818"/>
    <lineage>
        <taxon>Eukaryota</taxon>
        <taxon>Viridiplantae</taxon>
        <taxon>Streptophyta</taxon>
        <taxon>Embryophyta</taxon>
        <taxon>Tracheophyta</taxon>
        <taxon>Spermatophyta</taxon>
        <taxon>Magnoliopsida</taxon>
        <taxon>eudicotyledons</taxon>
        <taxon>Gunneridae</taxon>
        <taxon>Pentapetalae</taxon>
        <taxon>rosids</taxon>
        <taxon>fabids</taxon>
        <taxon>Fabales</taxon>
        <taxon>Fabaceae</taxon>
        <taxon>Papilionoideae</taxon>
        <taxon>50 kb inversion clade</taxon>
        <taxon>dalbergioids sensu lato</taxon>
        <taxon>Dalbergieae</taxon>
        <taxon>Pterocarpus clade</taxon>
        <taxon>Arachis</taxon>
    </lineage>
</organism>
<reference evidence="2 3" key="1">
    <citation type="submission" date="2019-01" db="EMBL/GenBank/DDBJ databases">
        <title>Sequencing of cultivated peanut Arachis hypogaea provides insights into genome evolution and oil improvement.</title>
        <authorList>
            <person name="Chen X."/>
        </authorList>
    </citation>
    <scope>NUCLEOTIDE SEQUENCE [LARGE SCALE GENOMIC DNA]</scope>
    <source>
        <strain evidence="3">cv. Fuhuasheng</strain>
        <tissue evidence="2">Leaves</tissue>
    </source>
</reference>
<dbReference type="InterPro" id="IPR012337">
    <property type="entry name" value="RNaseH-like_sf"/>
</dbReference>
<keyword evidence="3" id="KW-1185">Reference proteome</keyword>
<dbReference type="GO" id="GO:0004523">
    <property type="term" value="F:RNA-DNA hybrid ribonuclease activity"/>
    <property type="evidence" value="ECO:0007669"/>
    <property type="project" value="InterPro"/>
</dbReference>
<dbReference type="InterPro" id="IPR052929">
    <property type="entry name" value="RNase_H-like_EbsB-rel"/>
</dbReference>
<evidence type="ECO:0000313" key="2">
    <source>
        <dbReference type="EMBL" id="RYR16597.1"/>
    </source>
</evidence>
<evidence type="ECO:0000259" key="1">
    <source>
        <dbReference type="Pfam" id="PF13456"/>
    </source>
</evidence>
<protein>
    <recommendedName>
        <fullName evidence="1">RNase H type-1 domain-containing protein</fullName>
    </recommendedName>
</protein>
<dbReference type="Proteomes" id="UP000289738">
    <property type="component" value="Chromosome B04"/>
</dbReference>
<accession>A0A444ZQZ1</accession>
<name>A0A444ZQZ1_ARAHY</name>
<dbReference type="EMBL" id="SDMP01000014">
    <property type="protein sequence ID" value="RYR16597.1"/>
    <property type="molecule type" value="Genomic_DNA"/>
</dbReference>
<dbReference type="InterPro" id="IPR002156">
    <property type="entry name" value="RNaseH_domain"/>
</dbReference>
<feature type="domain" description="RNase H type-1" evidence="1">
    <location>
        <begin position="7"/>
        <end position="67"/>
    </location>
</feature>
<dbReference type="Gene3D" id="3.30.420.10">
    <property type="entry name" value="Ribonuclease H-like superfamily/Ribonuclease H"/>
    <property type="match status" value="1"/>
</dbReference>
<proteinExistence type="predicted"/>
<dbReference type="Pfam" id="PF13456">
    <property type="entry name" value="RVT_3"/>
    <property type="match status" value="1"/>
</dbReference>
<dbReference type="PANTHER" id="PTHR47074:SF11">
    <property type="entry name" value="REVERSE TRANSCRIPTASE-LIKE PROTEIN"/>
    <property type="match status" value="1"/>
</dbReference>
<dbReference type="GO" id="GO:0003676">
    <property type="term" value="F:nucleic acid binding"/>
    <property type="evidence" value="ECO:0007669"/>
    <property type="project" value="InterPro"/>
</dbReference>
<evidence type="ECO:0000313" key="3">
    <source>
        <dbReference type="Proteomes" id="UP000289738"/>
    </source>
</evidence>
<sequence>MSQNFLMQKVIVESDNQILIQALKSHASIAEIQVVLDNIRHLARGIPSCCFTWVPREANSLAHEVARLTHQGTLHQNWVVHKPISIRNVLRKDNLAVSSWRAVAGASSDN</sequence>
<dbReference type="InterPro" id="IPR036397">
    <property type="entry name" value="RNaseH_sf"/>
</dbReference>
<gene>
    <name evidence="2" type="ORF">Ahy_B04g073631</name>
</gene>